<keyword evidence="4" id="KW-1185">Reference proteome</keyword>
<dbReference type="Proteomes" id="UP000515908">
    <property type="component" value="Chromosome 02"/>
</dbReference>
<keyword evidence="2" id="KW-1133">Transmembrane helix</keyword>
<evidence type="ECO:0000256" key="1">
    <source>
        <dbReference type="SAM" id="MobiDB-lite"/>
    </source>
</evidence>
<feature type="region of interest" description="Disordered" evidence="1">
    <location>
        <begin position="1"/>
        <end position="21"/>
    </location>
</feature>
<evidence type="ECO:0000313" key="4">
    <source>
        <dbReference type="Proteomes" id="UP000515908"/>
    </source>
</evidence>
<dbReference type="EMBL" id="LR877146">
    <property type="protein sequence ID" value="CAD2213939.1"/>
    <property type="molecule type" value="Genomic_DNA"/>
</dbReference>
<feature type="transmembrane region" description="Helical" evidence="2">
    <location>
        <begin position="30"/>
        <end position="56"/>
    </location>
</feature>
<sequence length="430" mass="48858">MTKERVPAPQLAATDGPESPKPSRRLFNRLSVWLAAPATILLTVTLVVILCTVGIITQKTIEKNWMHVHQRVVIYIQTQISQVTQFYLDLSLIPAIMEGRRIASNYEDTGEETYLCSILSSVDLRYDVELLALRSLTDATAVACQHHNPLDPTAIVAQRSTNHTFDHLYYVNETTYRMEEPPRLFKEATNYGQSIAEVQSSIFDSGKFFIPFVEYASRNATVSYPRRKMWQSGPAHLAMTIVPYLSFANEQEYVERRRTRLDYAQSRAVLQTSLNERLHFKRSESFGSIMLLSKRSFNASDPIIIANNWGQPISNTTANVENILEIYAKYLHISEISDDLMRAALKHVNLQRLHDPNNTQMYNATFTYRANNAMVSWYRFVSPQSGYETIVVHVTECYTSTGQYYVKFGCMIGGAASGFSRGGRLPDITV</sequence>
<proteinExistence type="predicted"/>
<keyword evidence="2" id="KW-0812">Transmembrane</keyword>
<gene>
    <name evidence="3" type="ORF">ADEAN_000138300</name>
</gene>
<name>A0A7G2C2Q1_9TRYP</name>
<keyword evidence="2" id="KW-0472">Membrane</keyword>
<dbReference type="AlphaFoldDB" id="A0A7G2C2Q1"/>
<evidence type="ECO:0000313" key="3">
    <source>
        <dbReference type="EMBL" id="CAD2213939.1"/>
    </source>
</evidence>
<dbReference type="VEuPathDB" id="TriTrypDB:ADEAN_000138300"/>
<evidence type="ECO:0000256" key="2">
    <source>
        <dbReference type="SAM" id="Phobius"/>
    </source>
</evidence>
<protein>
    <submittedName>
        <fullName evidence="3">Uncharacterized protein</fullName>
    </submittedName>
</protein>
<reference evidence="3 4" key="1">
    <citation type="submission" date="2020-08" db="EMBL/GenBank/DDBJ databases">
        <authorList>
            <person name="Newling K."/>
            <person name="Davey J."/>
            <person name="Forrester S."/>
        </authorList>
    </citation>
    <scope>NUCLEOTIDE SEQUENCE [LARGE SCALE GENOMIC DNA]</scope>
    <source>
        <strain evidence="4">Crithidia deanei Carvalho (ATCC PRA-265)</strain>
    </source>
</reference>
<organism evidence="3 4">
    <name type="scientific">Angomonas deanei</name>
    <dbReference type="NCBI Taxonomy" id="59799"/>
    <lineage>
        <taxon>Eukaryota</taxon>
        <taxon>Discoba</taxon>
        <taxon>Euglenozoa</taxon>
        <taxon>Kinetoplastea</taxon>
        <taxon>Metakinetoplastina</taxon>
        <taxon>Trypanosomatida</taxon>
        <taxon>Trypanosomatidae</taxon>
        <taxon>Strigomonadinae</taxon>
        <taxon>Angomonas</taxon>
    </lineage>
</organism>
<accession>A0A7G2C2Q1</accession>